<protein>
    <recommendedName>
        <fullName evidence="3">Wound-induced protein 1</fullName>
    </recommendedName>
</protein>
<accession>A0A9Q0QSH5</accession>
<dbReference type="Proteomes" id="UP001141806">
    <property type="component" value="Unassembled WGS sequence"/>
</dbReference>
<dbReference type="Gene3D" id="3.10.450.50">
    <property type="match status" value="1"/>
</dbReference>
<dbReference type="OrthoDB" id="1922476at2759"/>
<evidence type="ECO:0008006" key="3">
    <source>
        <dbReference type="Google" id="ProtNLM"/>
    </source>
</evidence>
<reference evidence="1" key="1">
    <citation type="journal article" date="2023" name="Plant J.">
        <title>The genome of the king protea, Protea cynaroides.</title>
        <authorList>
            <person name="Chang J."/>
            <person name="Duong T.A."/>
            <person name="Schoeman C."/>
            <person name="Ma X."/>
            <person name="Roodt D."/>
            <person name="Barker N."/>
            <person name="Li Z."/>
            <person name="Van de Peer Y."/>
            <person name="Mizrachi E."/>
        </authorList>
    </citation>
    <scope>NUCLEOTIDE SEQUENCE</scope>
    <source>
        <tissue evidence="1">Young leaves</tissue>
    </source>
</reference>
<dbReference type="PANTHER" id="PTHR33703">
    <property type="entry name" value="OS07G0691300 PROTEIN"/>
    <property type="match status" value="1"/>
</dbReference>
<dbReference type="InterPro" id="IPR009798">
    <property type="entry name" value="Wun1-like"/>
</dbReference>
<comment type="caution">
    <text evidence="1">The sequence shown here is derived from an EMBL/GenBank/DDBJ whole genome shotgun (WGS) entry which is preliminary data.</text>
</comment>
<evidence type="ECO:0000313" key="1">
    <source>
        <dbReference type="EMBL" id="KAJ4970405.1"/>
    </source>
</evidence>
<dbReference type="InterPro" id="IPR032710">
    <property type="entry name" value="NTF2-like_dom_sf"/>
</dbReference>
<evidence type="ECO:0000313" key="2">
    <source>
        <dbReference type="Proteomes" id="UP001141806"/>
    </source>
</evidence>
<keyword evidence="2" id="KW-1185">Reference proteome</keyword>
<dbReference type="Pfam" id="PF07107">
    <property type="entry name" value="WI12"/>
    <property type="match status" value="1"/>
</dbReference>
<gene>
    <name evidence="1" type="ORF">NE237_003504</name>
</gene>
<dbReference type="EMBL" id="JAMYWD010000005">
    <property type="protein sequence ID" value="KAJ4970405.1"/>
    <property type="molecule type" value="Genomic_DNA"/>
</dbReference>
<sequence>MANDISMENRNKAVVEELYGALKSVDTTTVARLVATDLEWWFHGPPRCQYMMRVLTGDCISTEFSFQPRNVTGIDDRVIVEGWEGVLVYWVHVWTLHDGLITQFREYFNTWLTVKDVRPSSSSSSSSSPPSSSPWCEVEVVKHDGSTTLWQSQVGDQQNRSLPGLVLAI</sequence>
<dbReference type="PANTHER" id="PTHR33703:SF16">
    <property type="entry name" value="OS05G0342100 PROTEIN"/>
    <property type="match status" value="1"/>
</dbReference>
<proteinExistence type="predicted"/>
<organism evidence="1 2">
    <name type="scientific">Protea cynaroides</name>
    <dbReference type="NCBI Taxonomy" id="273540"/>
    <lineage>
        <taxon>Eukaryota</taxon>
        <taxon>Viridiplantae</taxon>
        <taxon>Streptophyta</taxon>
        <taxon>Embryophyta</taxon>
        <taxon>Tracheophyta</taxon>
        <taxon>Spermatophyta</taxon>
        <taxon>Magnoliopsida</taxon>
        <taxon>Proteales</taxon>
        <taxon>Proteaceae</taxon>
        <taxon>Protea</taxon>
    </lineage>
</organism>
<name>A0A9Q0QSH5_9MAGN</name>
<dbReference type="SUPFAM" id="SSF54427">
    <property type="entry name" value="NTF2-like"/>
    <property type="match status" value="1"/>
</dbReference>
<dbReference type="AlphaFoldDB" id="A0A9Q0QSH5"/>